<comment type="caution">
    <text evidence="4">The sequence shown here is derived from an EMBL/GenBank/DDBJ whole genome shotgun (WGS) entry which is preliminary data.</text>
</comment>
<name>A0ABD1D3T3_CULPP</name>
<gene>
    <name evidence="4" type="ORF">pipiens_012064</name>
</gene>
<dbReference type="PROSITE" id="PS50297">
    <property type="entry name" value="ANK_REP_REGION"/>
    <property type="match status" value="1"/>
</dbReference>
<dbReference type="SUPFAM" id="SSF48403">
    <property type="entry name" value="Ankyrin repeat"/>
    <property type="match status" value="1"/>
</dbReference>
<evidence type="ECO:0000256" key="3">
    <source>
        <dbReference type="PROSITE-ProRule" id="PRU00023"/>
    </source>
</evidence>
<keyword evidence="2 3" id="KW-0040">ANK repeat</keyword>
<keyword evidence="1" id="KW-0677">Repeat</keyword>
<dbReference type="InterPro" id="IPR036770">
    <property type="entry name" value="Ankyrin_rpt-contain_sf"/>
</dbReference>
<accession>A0ABD1D3T3</accession>
<dbReference type="Pfam" id="PF12796">
    <property type="entry name" value="Ank_2"/>
    <property type="match status" value="1"/>
</dbReference>
<organism evidence="4 5">
    <name type="scientific">Culex pipiens pipiens</name>
    <name type="common">Northern house mosquito</name>
    <dbReference type="NCBI Taxonomy" id="38569"/>
    <lineage>
        <taxon>Eukaryota</taxon>
        <taxon>Metazoa</taxon>
        <taxon>Ecdysozoa</taxon>
        <taxon>Arthropoda</taxon>
        <taxon>Hexapoda</taxon>
        <taxon>Insecta</taxon>
        <taxon>Pterygota</taxon>
        <taxon>Neoptera</taxon>
        <taxon>Endopterygota</taxon>
        <taxon>Diptera</taxon>
        <taxon>Nematocera</taxon>
        <taxon>Culicoidea</taxon>
        <taxon>Culicidae</taxon>
        <taxon>Culicinae</taxon>
        <taxon>Culicini</taxon>
        <taxon>Culex</taxon>
        <taxon>Culex</taxon>
    </lineage>
</organism>
<dbReference type="Gene3D" id="1.25.40.20">
    <property type="entry name" value="Ankyrin repeat-containing domain"/>
    <property type="match status" value="1"/>
</dbReference>
<protein>
    <submittedName>
        <fullName evidence="4">Uncharacterized protein</fullName>
    </submittedName>
</protein>
<dbReference type="SMART" id="SM00248">
    <property type="entry name" value="ANK"/>
    <property type="match status" value="3"/>
</dbReference>
<evidence type="ECO:0000313" key="4">
    <source>
        <dbReference type="EMBL" id="KAL1394286.1"/>
    </source>
</evidence>
<evidence type="ECO:0000313" key="5">
    <source>
        <dbReference type="Proteomes" id="UP001562425"/>
    </source>
</evidence>
<sequence>MLHVAAQHGLNRSLKLLLEQSIFDVDVGDFDKTTPLQEAACRGHKSCVELLLMAGADVEYVDLQGTNTLTRAFCGSQEEMVQLLLERQVSLDNAREFRLESSELLLMYWTVKVVPRFTMLLRLVRLRQWSVF</sequence>
<feature type="repeat" description="ANK" evidence="3">
    <location>
        <begin position="31"/>
        <end position="63"/>
    </location>
</feature>
<dbReference type="EMBL" id="JBEHCU010007679">
    <property type="protein sequence ID" value="KAL1394286.1"/>
    <property type="molecule type" value="Genomic_DNA"/>
</dbReference>
<proteinExistence type="predicted"/>
<dbReference type="InterPro" id="IPR002110">
    <property type="entry name" value="Ankyrin_rpt"/>
</dbReference>
<reference evidence="4 5" key="1">
    <citation type="submission" date="2024-05" db="EMBL/GenBank/DDBJ databases">
        <title>Culex pipiens pipiens assembly and annotation.</title>
        <authorList>
            <person name="Alout H."/>
            <person name="Durand T."/>
        </authorList>
    </citation>
    <scope>NUCLEOTIDE SEQUENCE [LARGE SCALE GENOMIC DNA]</scope>
    <source>
        <strain evidence="4">HA-2024</strain>
        <tissue evidence="4">Whole body</tissue>
    </source>
</reference>
<dbReference type="Proteomes" id="UP001562425">
    <property type="component" value="Unassembled WGS sequence"/>
</dbReference>
<evidence type="ECO:0000256" key="1">
    <source>
        <dbReference type="ARBA" id="ARBA00022737"/>
    </source>
</evidence>
<dbReference type="AlphaFoldDB" id="A0ABD1D3T3"/>
<evidence type="ECO:0000256" key="2">
    <source>
        <dbReference type="ARBA" id="ARBA00023043"/>
    </source>
</evidence>
<dbReference type="PANTHER" id="PTHR24171">
    <property type="entry name" value="ANKYRIN REPEAT DOMAIN-CONTAINING PROTEIN 39-RELATED"/>
    <property type="match status" value="1"/>
</dbReference>
<keyword evidence="5" id="KW-1185">Reference proteome</keyword>
<dbReference type="PROSITE" id="PS50088">
    <property type="entry name" value="ANK_REPEAT"/>
    <property type="match status" value="1"/>
</dbReference>